<dbReference type="PANTHER" id="PTHR24270:SF63">
    <property type="entry name" value="TERRIBLY REDUCED OPTIC LOBES, ISOFORM B"/>
    <property type="match status" value="1"/>
</dbReference>
<feature type="chain" id="PRO_5043775568" description="SRCR domain-containing protein" evidence="19">
    <location>
        <begin position="27"/>
        <end position="686"/>
    </location>
</feature>
<dbReference type="SUPFAM" id="SSF57424">
    <property type="entry name" value="LDL receptor-like module"/>
    <property type="match status" value="4"/>
</dbReference>
<comment type="subcellular location">
    <subcellularLocation>
        <location evidence="2">Endomembrane system</location>
    </subcellularLocation>
    <subcellularLocation>
        <location evidence="1">Membrane</location>
        <topology evidence="1">Single-pass membrane protein</topology>
    </subcellularLocation>
    <subcellularLocation>
        <location evidence="3">Secreted</location>
    </subcellularLocation>
</comment>
<dbReference type="AlphaFoldDB" id="A0AAV6FHQ6"/>
<keyword evidence="4" id="KW-0964">Secreted</keyword>
<dbReference type="GO" id="GO:0006508">
    <property type="term" value="P:proteolysis"/>
    <property type="evidence" value="ECO:0007669"/>
    <property type="project" value="UniProtKB-KW"/>
</dbReference>
<evidence type="ECO:0000313" key="21">
    <source>
        <dbReference type="EMBL" id="KAG5260637.1"/>
    </source>
</evidence>
<feature type="disulfide bond" evidence="16">
    <location>
        <begin position="579"/>
        <end position="594"/>
    </location>
</feature>
<dbReference type="Pfam" id="PF00530">
    <property type="entry name" value="SRCR"/>
    <property type="match status" value="1"/>
</dbReference>
<reference evidence="21" key="1">
    <citation type="submission" date="2020-10" db="EMBL/GenBank/DDBJ databases">
        <title>Chromosome-scale genome assembly of the Allis shad, Alosa alosa.</title>
        <authorList>
            <person name="Margot Z."/>
            <person name="Christophe K."/>
            <person name="Cabau C."/>
            <person name="Louis A."/>
            <person name="Berthelot C."/>
            <person name="Parey E."/>
            <person name="Roest Crollius H."/>
            <person name="Montfort J."/>
            <person name="Robinson-Rechavi M."/>
            <person name="Bucao C."/>
            <person name="Bouchez O."/>
            <person name="Gislard M."/>
            <person name="Lluch J."/>
            <person name="Milhes M."/>
            <person name="Lampietro C."/>
            <person name="Lopez Roques C."/>
            <person name="Donnadieu C."/>
            <person name="Braasch I."/>
            <person name="Desvignes T."/>
            <person name="Postlethwait J."/>
            <person name="Bobe J."/>
            <person name="Guiguen Y."/>
        </authorList>
    </citation>
    <scope>NUCLEOTIDE SEQUENCE</scope>
    <source>
        <strain evidence="21">M-15738</strain>
        <tissue evidence="21">Blood</tissue>
    </source>
</reference>
<feature type="region of interest" description="Disordered" evidence="18">
    <location>
        <begin position="628"/>
        <end position="686"/>
    </location>
</feature>
<feature type="disulfide bond" evidence="17">
    <location>
        <begin position="216"/>
        <end position="226"/>
    </location>
</feature>
<dbReference type="SMART" id="SM00274">
    <property type="entry name" value="FOLN"/>
    <property type="match status" value="2"/>
</dbReference>
<keyword evidence="10" id="KW-0720">Serine protease</keyword>
<sequence length="686" mass="74500">MDIKTRMKPQMGAIPLLLLLIQNAHLLPSAGVVSSKPAVQPTSGSQSQIHTDRYLGPEDCLKQQYTQLSCAKVSCPLGHRCSEGTAMCTCDPKPDECYAKEKVCTRDGKESKNRCHAVAETCKDKNKAPVFSHQGTNCRSNNAFQESLIVKDVIEVQLPKGSTKALVCQEGWNIAAAHVTCRKMFRTLAKTAANRKYSDVPRKNIILPDVCVPVFCKGHEYSLAECHIGSPVKLNDKSHIAVANCYSNSGNPHPGNKCDIGKFQCANGKCVLHDKTCDGINDCGDGSDEMCCKECRNDKAFHCKSNVCISQHARNDGVPDCLDGDDELPSAGVVISKPAVQPTSGSQSQIHTDRYLGPEDCLKQQYTQLSCAKVSCPLGHRCSEGTAMCTCDPKPDECYAKEKVCTRDGKESKNRCHAVAETCKDNNTIPVFSHLGTNCRSNNVFKESLKTEKEVIEVQLPKDSTKALVCHEGWNIAAAHVTCRGMFRTLAKTAANMKYSDVPRKNIILPDVCVPVFCKGHEYSLAECHIGSPVKLNDKSHIAVANCYSNSSNLHPGNKCDIGKFQCANGKCVLHDKTCDGINNCGDGSDEMCCKECRNGKAFHCKSNVCISQHARNDGVLDCLDGDDEDSKATAMPAPSHAPVPEPTNPQLQLPQRPRPPAPPAPPTSPPPGPSSWTTTWDLRSA</sequence>
<keyword evidence="5" id="KW-0645">Protease</keyword>
<feature type="compositionally biased region" description="Polar residues" evidence="18">
    <location>
        <begin position="676"/>
        <end position="686"/>
    </location>
</feature>
<evidence type="ECO:0000313" key="22">
    <source>
        <dbReference type="Proteomes" id="UP000823561"/>
    </source>
</evidence>
<feature type="disulfide bond" evidence="16">
    <location>
        <begin position="567"/>
        <end position="585"/>
    </location>
</feature>
<gene>
    <name evidence="21" type="ORF">AALO_G00294760</name>
</gene>
<evidence type="ECO:0000256" key="14">
    <source>
        <dbReference type="ARBA" id="ARBA00023157"/>
    </source>
</evidence>
<dbReference type="InterPro" id="IPR023415">
    <property type="entry name" value="LDLR_class-A_CS"/>
</dbReference>
<evidence type="ECO:0000256" key="8">
    <source>
        <dbReference type="ARBA" id="ARBA00022737"/>
    </source>
</evidence>
<evidence type="ECO:0000256" key="7">
    <source>
        <dbReference type="ARBA" id="ARBA00022729"/>
    </source>
</evidence>
<dbReference type="PRINTS" id="PR00261">
    <property type="entry name" value="LDLRECEPTOR"/>
</dbReference>
<feature type="disulfide bond" evidence="16">
    <location>
        <begin position="258"/>
        <end position="270"/>
    </location>
</feature>
<dbReference type="InterPro" id="IPR003645">
    <property type="entry name" value="Fol_N"/>
</dbReference>
<keyword evidence="12" id="KW-1133">Transmembrane helix</keyword>
<evidence type="ECO:0000256" key="1">
    <source>
        <dbReference type="ARBA" id="ARBA00004167"/>
    </source>
</evidence>
<dbReference type="GO" id="GO:0016192">
    <property type="term" value="P:vesicle-mediated transport"/>
    <property type="evidence" value="ECO:0007669"/>
    <property type="project" value="UniProtKB-ARBA"/>
</dbReference>
<comment type="caution">
    <text evidence="17">Lacks conserved residue(s) required for the propagation of feature annotation.</text>
</comment>
<keyword evidence="22" id="KW-1185">Reference proteome</keyword>
<evidence type="ECO:0000256" key="2">
    <source>
        <dbReference type="ARBA" id="ARBA00004308"/>
    </source>
</evidence>
<comment type="caution">
    <text evidence="21">The sequence shown here is derived from an EMBL/GenBank/DDBJ whole genome shotgun (WGS) entry which is preliminary data.</text>
</comment>
<dbReference type="SMART" id="SM00192">
    <property type="entry name" value="LDLa"/>
    <property type="match status" value="4"/>
</dbReference>
<evidence type="ECO:0000259" key="20">
    <source>
        <dbReference type="PROSITE" id="PS50287"/>
    </source>
</evidence>
<dbReference type="GO" id="GO:0002376">
    <property type="term" value="P:immune system process"/>
    <property type="evidence" value="ECO:0007669"/>
    <property type="project" value="UniProtKB-KW"/>
</dbReference>
<evidence type="ECO:0000256" key="16">
    <source>
        <dbReference type="PROSITE-ProRule" id="PRU00124"/>
    </source>
</evidence>
<dbReference type="GO" id="GO:0005576">
    <property type="term" value="C:extracellular region"/>
    <property type="evidence" value="ECO:0007669"/>
    <property type="project" value="UniProtKB-SubCell"/>
</dbReference>
<feature type="compositionally biased region" description="Pro residues" evidence="18">
    <location>
        <begin position="657"/>
        <end position="674"/>
    </location>
</feature>
<feature type="disulfide bond" evidence="16">
    <location>
        <begin position="265"/>
        <end position="283"/>
    </location>
</feature>
<feature type="disulfide bond" evidence="16">
    <location>
        <begin position="277"/>
        <end position="292"/>
    </location>
</feature>
<dbReference type="Proteomes" id="UP000823561">
    <property type="component" value="Chromosome 24"/>
</dbReference>
<feature type="domain" description="SRCR" evidence="20">
    <location>
        <begin position="154"/>
        <end position="259"/>
    </location>
</feature>
<dbReference type="PROSITE" id="PS01209">
    <property type="entry name" value="LDLRA_1"/>
    <property type="match status" value="2"/>
</dbReference>
<evidence type="ECO:0000256" key="11">
    <source>
        <dbReference type="ARBA" id="ARBA00022859"/>
    </source>
</evidence>
<dbReference type="PROSITE" id="PS50068">
    <property type="entry name" value="LDLRA_2"/>
    <property type="match status" value="4"/>
</dbReference>
<keyword evidence="6" id="KW-0812">Transmembrane</keyword>
<keyword evidence="13" id="KW-0472">Membrane</keyword>
<dbReference type="InterPro" id="IPR036772">
    <property type="entry name" value="SRCR-like_dom_sf"/>
</dbReference>
<dbReference type="EMBL" id="JADWDJ010000024">
    <property type="protein sequence ID" value="KAG5260637.1"/>
    <property type="molecule type" value="Genomic_DNA"/>
</dbReference>
<evidence type="ECO:0000256" key="9">
    <source>
        <dbReference type="ARBA" id="ARBA00022801"/>
    </source>
</evidence>
<dbReference type="InterPro" id="IPR036055">
    <property type="entry name" value="LDL_receptor-like_sf"/>
</dbReference>
<protein>
    <recommendedName>
        <fullName evidence="20">SRCR domain-containing protein</fullName>
    </recommendedName>
</protein>
<dbReference type="GO" id="GO:0005886">
    <property type="term" value="C:plasma membrane"/>
    <property type="evidence" value="ECO:0007669"/>
    <property type="project" value="TreeGrafter"/>
</dbReference>
<keyword evidence="11" id="KW-0391">Immunity</keyword>
<evidence type="ECO:0000256" key="12">
    <source>
        <dbReference type="ARBA" id="ARBA00022989"/>
    </source>
</evidence>
<keyword evidence="8" id="KW-0677">Repeat</keyword>
<evidence type="ECO:0000256" key="15">
    <source>
        <dbReference type="ARBA" id="ARBA00023180"/>
    </source>
</evidence>
<feature type="disulfide bond" evidence="16">
    <location>
        <begin position="605"/>
        <end position="623"/>
    </location>
</feature>
<feature type="disulfide bond" evidence="16">
    <location>
        <begin position="303"/>
        <end position="321"/>
    </location>
</feature>
<keyword evidence="14 17" id="KW-1015">Disulfide bond</keyword>
<evidence type="ECO:0000256" key="4">
    <source>
        <dbReference type="ARBA" id="ARBA00022525"/>
    </source>
</evidence>
<dbReference type="InterPro" id="IPR050685">
    <property type="entry name" value="LDLR"/>
</dbReference>
<keyword evidence="9" id="KW-0378">Hydrolase</keyword>
<dbReference type="InterPro" id="IPR002172">
    <property type="entry name" value="LDrepeatLR_classA_rpt"/>
</dbReference>
<dbReference type="InterPro" id="IPR001190">
    <property type="entry name" value="SRCR"/>
</dbReference>
<feature type="disulfide bond" evidence="17">
    <location>
        <begin position="518"/>
        <end position="528"/>
    </location>
</feature>
<evidence type="ECO:0000256" key="10">
    <source>
        <dbReference type="ARBA" id="ARBA00022825"/>
    </source>
</evidence>
<evidence type="ECO:0000256" key="17">
    <source>
        <dbReference type="PROSITE-ProRule" id="PRU00196"/>
    </source>
</evidence>
<dbReference type="PROSITE" id="PS50287">
    <property type="entry name" value="SRCR_2"/>
    <property type="match status" value="2"/>
</dbReference>
<evidence type="ECO:0000256" key="6">
    <source>
        <dbReference type="ARBA" id="ARBA00022692"/>
    </source>
</evidence>
<dbReference type="Gene3D" id="3.10.250.10">
    <property type="entry name" value="SRCR-like domain"/>
    <property type="match status" value="2"/>
</dbReference>
<dbReference type="SMART" id="SM00057">
    <property type="entry name" value="FIMAC"/>
    <property type="match status" value="2"/>
</dbReference>
<proteinExistence type="predicted"/>
<feature type="disulfide bond" evidence="16">
    <location>
        <begin position="560"/>
        <end position="572"/>
    </location>
</feature>
<dbReference type="CDD" id="cd00112">
    <property type="entry name" value="LDLa"/>
    <property type="match status" value="4"/>
</dbReference>
<keyword evidence="15" id="KW-0325">Glycoprotein</keyword>
<organism evidence="21 22">
    <name type="scientific">Alosa alosa</name>
    <name type="common">allis shad</name>
    <dbReference type="NCBI Taxonomy" id="278164"/>
    <lineage>
        <taxon>Eukaryota</taxon>
        <taxon>Metazoa</taxon>
        <taxon>Chordata</taxon>
        <taxon>Craniata</taxon>
        <taxon>Vertebrata</taxon>
        <taxon>Euteleostomi</taxon>
        <taxon>Actinopterygii</taxon>
        <taxon>Neopterygii</taxon>
        <taxon>Teleostei</taxon>
        <taxon>Clupei</taxon>
        <taxon>Clupeiformes</taxon>
        <taxon>Clupeoidei</taxon>
        <taxon>Clupeidae</taxon>
        <taxon>Alosa</taxon>
    </lineage>
</organism>
<dbReference type="InterPro" id="IPR003884">
    <property type="entry name" value="FacI_MAC"/>
</dbReference>
<evidence type="ECO:0000256" key="5">
    <source>
        <dbReference type="ARBA" id="ARBA00022670"/>
    </source>
</evidence>
<evidence type="ECO:0000256" key="3">
    <source>
        <dbReference type="ARBA" id="ARBA00004613"/>
    </source>
</evidence>
<accession>A0AAV6FHQ6</accession>
<keyword evidence="7 19" id="KW-0732">Signal</keyword>
<dbReference type="GO" id="GO:0008236">
    <property type="term" value="F:serine-type peptidase activity"/>
    <property type="evidence" value="ECO:0007669"/>
    <property type="project" value="UniProtKB-KW"/>
</dbReference>
<dbReference type="GO" id="GO:0012505">
    <property type="term" value="C:endomembrane system"/>
    <property type="evidence" value="ECO:0007669"/>
    <property type="project" value="UniProtKB-SubCell"/>
</dbReference>
<dbReference type="Pfam" id="PF00057">
    <property type="entry name" value="Ldl_recept_a"/>
    <property type="match status" value="4"/>
</dbReference>
<evidence type="ECO:0000256" key="13">
    <source>
        <dbReference type="ARBA" id="ARBA00023136"/>
    </source>
</evidence>
<dbReference type="PANTHER" id="PTHR24270">
    <property type="entry name" value="LOW-DENSITY LIPOPROTEIN RECEPTOR-RELATED"/>
    <property type="match status" value="1"/>
</dbReference>
<dbReference type="SUPFAM" id="SSF56487">
    <property type="entry name" value="SRCR-like"/>
    <property type="match status" value="2"/>
</dbReference>
<feature type="signal peptide" evidence="19">
    <location>
        <begin position="1"/>
        <end position="26"/>
    </location>
</feature>
<feature type="domain" description="SRCR" evidence="20">
    <location>
        <begin position="456"/>
        <end position="561"/>
    </location>
</feature>
<name>A0AAV6FHQ6_9TELE</name>
<evidence type="ECO:0000256" key="19">
    <source>
        <dbReference type="SAM" id="SignalP"/>
    </source>
</evidence>
<dbReference type="Gene3D" id="4.10.400.10">
    <property type="entry name" value="Low-density Lipoprotein Receptor"/>
    <property type="match status" value="4"/>
</dbReference>
<evidence type="ECO:0000256" key="18">
    <source>
        <dbReference type="SAM" id="MobiDB-lite"/>
    </source>
</evidence>